<reference evidence="1 2" key="1">
    <citation type="submission" date="2019-11" db="EMBL/GenBank/DDBJ databases">
        <title>Genome sequence of Deinococcus xianganensis Y35, AI-2 producing algicidal bacterium, isolated from lake water.</title>
        <authorList>
            <person name="Li Y."/>
        </authorList>
    </citation>
    <scope>NUCLEOTIDE SEQUENCE [LARGE SCALE GENOMIC DNA]</scope>
    <source>
        <strain evidence="1 2">Y35</strain>
    </source>
</reference>
<dbReference type="PANTHER" id="PTHR30528">
    <property type="entry name" value="CYTOPLASMIC PROTEIN"/>
    <property type="match status" value="1"/>
</dbReference>
<accession>A0A6I4YEJ8</accession>
<dbReference type="Pfam" id="PF06224">
    <property type="entry name" value="AlkZ-like"/>
    <property type="match status" value="1"/>
</dbReference>
<sequence length="343" mass="38405">MGFVQADPIRAPARAQDLTLMARVKDYRAGDLERLYPTLDAEEDIIPNYGFVTRDVQRLLHPREVPETRVEREHPGLIADVRAVLHERGEVHPRDVIAALGARRASNYWGGNSQATTRALDALHYRGEARIVRRDGGVRVYGLAPHLDALRVDPLPTPDRLRAVVRLLARLYGPLPEPSLRYLTSLSGYGLPHLRADLRGALRDALKGDLEGERVDGVPYVWVPGDHPGDAPAPRGVRIVNPFDPLVWDRRRFEHLHGWAYRFEAYTPAPKRTMGYYALPLLHAGRAVGWANLSVRGDTVHAQIGLRPGVRLTATFTVALDRELDRHRAFLNAAQVAVSFDQT</sequence>
<dbReference type="AlphaFoldDB" id="A0A6I4YEJ8"/>
<gene>
    <name evidence="1" type="ORF">GLX28_01875</name>
</gene>
<evidence type="ECO:0000313" key="1">
    <source>
        <dbReference type="EMBL" id="MXV18386.1"/>
    </source>
</evidence>
<dbReference type="PANTHER" id="PTHR30528:SF0">
    <property type="entry name" value="CYTOPLASMIC PROTEIN"/>
    <property type="match status" value="1"/>
</dbReference>
<proteinExistence type="predicted"/>
<name>A0A6I4YEJ8_9DEIO</name>
<dbReference type="InterPro" id="IPR009351">
    <property type="entry name" value="AlkZ-like"/>
</dbReference>
<comment type="caution">
    <text evidence="1">The sequence shown here is derived from an EMBL/GenBank/DDBJ whole genome shotgun (WGS) entry which is preliminary data.</text>
</comment>
<keyword evidence="2" id="KW-1185">Reference proteome</keyword>
<dbReference type="Proteomes" id="UP000430519">
    <property type="component" value="Unassembled WGS sequence"/>
</dbReference>
<protein>
    <submittedName>
        <fullName evidence="1">Winged helix-turn-helix domain-containing protein</fullName>
    </submittedName>
</protein>
<organism evidence="1 2">
    <name type="scientific">Deinococcus xianganensis</name>
    <dbReference type="NCBI Taxonomy" id="1507289"/>
    <lineage>
        <taxon>Bacteria</taxon>
        <taxon>Thermotogati</taxon>
        <taxon>Deinococcota</taxon>
        <taxon>Deinococci</taxon>
        <taxon>Deinococcales</taxon>
        <taxon>Deinococcaceae</taxon>
        <taxon>Deinococcus</taxon>
    </lineage>
</organism>
<evidence type="ECO:0000313" key="2">
    <source>
        <dbReference type="Proteomes" id="UP000430519"/>
    </source>
</evidence>
<dbReference type="EMBL" id="WVHK01000004">
    <property type="protein sequence ID" value="MXV18386.1"/>
    <property type="molecule type" value="Genomic_DNA"/>
</dbReference>